<evidence type="ECO:0000313" key="1">
    <source>
        <dbReference type="EMBL" id="CAF5059077.1"/>
    </source>
</evidence>
<comment type="caution">
    <text evidence="1">The sequence shown here is derived from an EMBL/GenBank/DDBJ whole genome shotgun (WGS) entry which is preliminary data.</text>
</comment>
<protein>
    <submittedName>
        <fullName evidence="1">Uncharacterized protein</fullName>
    </submittedName>
</protein>
<gene>
    <name evidence="1" type="ORF">QYT958_LOCUS42534</name>
</gene>
<reference evidence="1" key="1">
    <citation type="submission" date="2021-02" db="EMBL/GenBank/DDBJ databases">
        <authorList>
            <person name="Nowell W R."/>
        </authorList>
    </citation>
    <scope>NUCLEOTIDE SEQUENCE</scope>
</reference>
<feature type="non-terminal residue" evidence="1">
    <location>
        <position position="1"/>
    </location>
</feature>
<evidence type="ECO:0000313" key="2">
    <source>
        <dbReference type="Proteomes" id="UP000663848"/>
    </source>
</evidence>
<sequence>VLCQSLEVTNERLKKRYQTLLNRFDPMLILSQYYIAENEQIKQQHELKLSKSMI</sequence>
<dbReference type="EMBL" id="CAJOBR010054792">
    <property type="protein sequence ID" value="CAF5059077.1"/>
    <property type="molecule type" value="Genomic_DNA"/>
</dbReference>
<dbReference type="AlphaFoldDB" id="A0A822D4Y0"/>
<accession>A0A822D4Y0</accession>
<dbReference type="Proteomes" id="UP000663848">
    <property type="component" value="Unassembled WGS sequence"/>
</dbReference>
<proteinExistence type="predicted"/>
<organism evidence="1 2">
    <name type="scientific">Rotaria socialis</name>
    <dbReference type="NCBI Taxonomy" id="392032"/>
    <lineage>
        <taxon>Eukaryota</taxon>
        <taxon>Metazoa</taxon>
        <taxon>Spiralia</taxon>
        <taxon>Gnathifera</taxon>
        <taxon>Rotifera</taxon>
        <taxon>Eurotatoria</taxon>
        <taxon>Bdelloidea</taxon>
        <taxon>Philodinida</taxon>
        <taxon>Philodinidae</taxon>
        <taxon>Rotaria</taxon>
    </lineage>
</organism>
<name>A0A822D4Y0_9BILA</name>